<sequence length="60" mass="6787">LGPLLIFLKMIEFLLEVSFSTTESTLTRKTLENSFFSTFALIPLSAVRLTSFMRVMGSPR</sequence>
<organism evidence="1">
    <name type="scientific">Haemonchus placei</name>
    <name type="common">Barber's pole worm</name>
    <dbReference type="NCBI Taxonomy" id="6290"/>
    <lineage>
        <taxon>Eukaryota</taxon>
        <taxon>Metazoa</taxon>
        <taxon>Ecdysozoa</taxon>
        <taxon>Nematoda</taxon>
        <taxon>Chromadorea</taxon>
        <taxon>Rhabditida</taxon>
        <taxon>Rhabditina</taxon>
        <taxon>Rhabditomorpha</taxon>
        <taxon>Strongyloidea</taxon>
        <taxon>Trichostrongylidae</taxon>
        <taxon>Haemonchus</taxon>
    </lineage>
</organism>
<evidence type="ECO:0000313" key="1">
    <source>
        <dbReference type="WBParaSite" id="HPLM_0000315101-mRNA-1"/>
    </source>
</evidence>
<reference evidence="1" key="1">
    <citation type="submission" date="2017-02" db="UniProtKB">
        <authorList>
            <consortium name="WormBaseParasite"/>
        </authorList>
    </citation>
    <scope>IDENTIFICATION</scope>
</reference>
<dbReference type="AlphaFoldDB" id="A0A0N4W0P8"/>
<accession>A0A0N4W0P8</accession>
<dbReference type="WBParaSite" id="HPLM_0000315101-mRNA-1">
    <property type="protein sequence ID" value="HPLM_0000315101-mRNA-1"/>
    <property type="gene ID" value="HPLM_0000315101"/>
</dbReference>
<protein>
    <submittedName>
        <fullName evidence="1">Ion_trans domain-containing protein</fullName>
    </submittedName>
</protein>
<proteinExistence type="predicted"/>
<name>A0A0N4W0P8_HAEPC</name>